<dbReference type="AlphaFoldDB" id="W1YCM5"/>
<dbReference type="PANTHER" id="PTHR39156">
    <property type="entry name" value="RIBONUCLEASE M5"/>
    <property type="match status" value="1"/>
</dbReference>
<feature type="domain" description="Toprim" evidence="1">
    <location>
        <begin position="3"/>
        <end position="51"/>
    </location>
</feature>
<dbReference type="Gene3D" id="3.40.1360.10">
    <property type="match status" value="1"/>
</dbReference>
<dbReference type="GO" id="GO:0043822">
    <property type="term" value="F:ribonuclease M5 activity"/>
    <property type="evidence" value="ECO:0007669"/>
    <property type="project" value="TreeGrafter"/>
</dbReference>
<reference evidence="2" key="1">
    <citation type="submission" date="2013-12" db="EMBL/GenBank/DDBJ databases">
        <title>A Varibaculum cambriense genome reconstructed from a premature infant gut community with otherwise low bacterial novelty that shifts toward anaerobic metabolism during the third week of life.</title>
        <authorList>
            <person name="Brown C.T."/>
            <person name="Sharon I."/>
            <person name="Thomas B.C."/>
            <person name="Castelle C.J."/>
            <person name="Morowitz M.J."/>
            <person name="Banfield J.F."/>
        </authorList>
    </citation>
    <scope>NUCLEOTIDE SEQUENCE</scope>
</reference>
<evidence type="ECO:0000259" key="1">
    <source>
        <dbReference type="PROSITE" id="PS50880"/>
    </source>
</evidence>
<comment type="caution">
    <text evidence="2">The sequence shown here is derived from an EMBL/GenBank/DDBJ whole genome shotgun (WGS) entry which is preliminary data.</text>
</comment>
<dbReference type="PROSITE" id="PS50880">
    <property type="entry name" value="TOPRIM"/>
    <property type="match status" value="1"/>
</dbReference>
<proteinExistence type="predicted"/>
<sequence length="51" mass="5585">MIKEIIVVEGRDDVTAVKRALDAELITTGGFGFPKGVMERIKAAQKRRGVI</sequence>
<organism evidence="2">
    <name type="scientific">human gut metagenome</name>
    <dbReference type="NCBI Taxonomy" id="408170"/>
    <lineage>
        <taxon>unclassified sequences</taxon>
        <taxon>metagenomes</taxon>
        <taxon>organismal metagenomes</taxon>
    </lineage>
</organism>
<dbReference type="InterPro" id="IPR006171">
    <property type="entry name" value="TOPRIM_dom"/>
</dbReference>
<accession>W1YCM5</accession>
<name>W1YCM5_9ZZZZ</name>
<feature type="non-terminal residue" evidence="2">
    <location>
        <position position="51"/>
    </location>
</feature>
<dbReference type="GO" id="GO:0006364">
    <property type="term" value="P:rRNA processing"/>
    <property type="evidence" value="ECO:0007669"/>
    <property type="project" value="TreeGrafter"/>
</dbReference>
<dbReference type="EMBL" id="AZMM01006672">
    <property type="protein sequence ID" value="ETJ39460.1"/>
    <property type="molecule type" value="Genomic_DNA"/>
</dbReference>
<dbReference type="PANTHER" id="PTHR39156:SF1">
    <property type="entry name" value="RIBONUCLEASE M5"/>
    <property type="match status" value="1"/>
</dbReference>
<dbReference type="SUPFAM" id="SSF110455">
    <property type="entry name" value="Toprim domain"/>
    <property type="match status" value="1"/>
</dbReference>
<protein>
    <recommendedName>
        <fullName evidence="1">Toprim domain-containing protein</fullName>
    </recommendedName>
</protein>
<gene>
    <name evidence="2" type="ORF">Q604_UNBC06672G0001</name>
</gene>
<evidence type="ECO:0000313" key="2">
    <source>
        <dbReference type="EMBL" id="ETJ39460.1"/>
    </source>
</evidence>